<gene>
    <name evidence="1" type="ORF">BJ878DRAFT_247057</name>
</gene>
<dbReference type="Proteomes" id="UP000887226">
    <property type="component" value="Unassembled WGS sequence"/>
</dbReference>
<evidence type="ECO:0000313" key="2">
    <source>
        <dbReference type="Proteomes" id="UP000887226"/>
    </source>
</evidence>
<dbReference type="OrthoDB" id="3596146at2759"/>
<dbReference type="AlphaFoldDB" id="A0A9P7Z7K8"/>
<comment type="caution">
    <text evidence="1">The sequence shown here is derived from an EMBL/GenBank/DDBJ whole genome shotgun (WGS) entry which is preliminary data.</text>
</comment>
<protein>
    <submittedName>
        <fullName evidence="1">Uncharacterized protein</fullName>
    </submittedName>
</protein>
<sequence>MAANHARFLLAEIEESSLEEILCEVRSKLVPKAGHTGIPELDVLFQFKRLGLTERSFPLIYHIIRQQLSIPNTTLCIVDLTQRFSISHLRSIGPSLLQHLHVFSPAKENFRVTVAGLEKYMLYGDHGSRGRVWRGTIVIGEVPPPAAMLGKMVVFAVNQSWRGWATVQREEVARYPWGVGPMQVIGERDKRHEKGWSVVSETGIYTFSQP</sequence>
<keyword evidence="2" id="KW-1185">Reference proteome</keyword>
<organism evidence="1 2">
    <name type="scientific">Calycina marina</name>
    <dbReference type="NCBI Taxonomy" id="1763456"/>
    <lineage>
        <taxon>Eukaryota</taxon>
        <taxon>Fungi</taxon>
        <taxon>Dikarya</taxon>
        <taxon>Ascomycota</taxon>
        <taxon>Pezizomycotina</taxon>
        <taxon>Leotiomycetes</taxon>
        <taxon>Helotiales</taxon>
        <taxon>Pezizellaceae</taxon>
        <taxon>Calycina</taxon>
    </lineage>
</organism>
<dbReference type="EMBL" id="MU253789">
    <property type="protein sequence ID" value="KAG9246879.1"/>
    <property type="molecule type" value="Genomic_DNA"/>
</dbReference>
<accession>A0A9P7Z7K8</accession>
<proteinExistence type="predicted"/>
<reference evidence="1" key="1">
    <citation type="journal article" date="2021" name="IMA Fungus">
        <title>Genomic characterization of three marine fungi, including Emericellopsis atlantica sp. nov. with signatures of a generalist lifestyle and marine biomass degradation.</title>
        <authorList>
            <person name="Hagestad O.C."/>
            <person name="Hou L."/>
            <person name="Andersen J.H."/>
            <person name="Hansen E.H."/>
            <person name="Altermark B."/>
            <person name="Li C."/>
            <person name="Kuhnert E."/>
            <person name="Cox R.J."/>
            <person name="Crous P.W."/>
            <person name="Spatafora J.W."/>
            <person name="Lail K."/>
            <person name="Amirebrahimi M."/>
            <person name="Lipzen A."/>
            <person name="Pangilinan J."/>
            <person name="Andreopoulos W."/>
            <person name="Hayes R.D."/>
            <person name="Ng V."/>
            <person name="Grigoriev I.V."/>
            <person name="Jackson S.A."/>
            <person name="Sutton T.D.S."/>
            <person name="Dobson A.D.W."/>
            <person name="Rama T."/>
        </authorList>
    </citation>
    <scope>NUCLEOTIDE SEQUENCE</scope>
    <source>
        <strain evidence="1">TRa3180A</strain>
    </source>
</reference>
<evidence type="ECO:0000313" key="1">
    <source>
        <dbReference type="EMBL" id="KAG9246879.1"/>
    </source>
</evidence>
<name>A0A9P7Z7K8_9HELO</name>